<dbReference type="Proteomes" id="UP000789396">
    <property type="component" value="Unassembled WGS sequence"/>
</dbReference>
<reference evidence="1" key="1">
    <citation type="submission" date="2021-06" db="EMBL/GenBank/DDBJ databases">
        <authorList>
            <person name="Kallberg Y."/>
            <person name="Tangrot J."/>
            <person name="Rosling A."/>
        </authorList>
    </citation>
    <scope>NUCLEOTIDE SEQUENCE</scope>
    <source>
        <strain evidence="1">IN212</strain>
    </source>
</reference>
<protein>
    <submittedName>
        <fullName evidence="1">3376_t:CDS:1</fullName>
    </submittedName>
</protein>
<dbReference type="EMBL" id="CAJVPZ010102554">
    <property type="protein sequence ID" value="CAG8822676.1"/>
    <property type="molecule type" value="Genomic_DNA"/>
</dbReference>
<feature type="non-terminal residue" evidence="1">
    <location>
        <position position="55"/>
    </location>
</feature>
<dbReference type="AlphaFoldDB" id="A0A9N9KCY7"/>
<name>A0A9N9KCY7_9GLOM</name>
<evidence type="ECO:0000313" key="2">
    <source>
        <dbReference type="Proteomes" id="UP000789396"/>
    </source>
</evidence>
<comment type="caution">
    <text evidence="1">The sequence shown here is derived from an EMBL/GenBank/DDBJ whole genome shotgun (WGS) entry which is preliminary data.</text>
</comment>
<evidence type="ECO:0000313" key="1">
    <source>
        <dbReference type="EMBL" id="CAG8822676.1"/>
    </source>
</evidence>
<keyword evidence="2" id="KW-1185">Reference proteome</keyword>
<proteinExistence type="predicted"/>
<feature type="non-terminal residue" evidence="1">
    <location>
        <position position="1"/>
    </location>
</feature>
<sequence>LPDKSDKRQKSTTKEDKFSIAKKLIKEFKDDSLSEDSYTYLYKEIVKAKANNFIA</sequence>
<gene>
    <name evidence="1" type="ORF">RFULGI_LOCUS19780</name>
</gene>
<accession>A0A9N9KCY7</accession>
<organism evidence="1 2">
    <name type="scientific">Racocetra fulgida</name>
    <dbReference type="NCBI Taxonomy" id="60492"/>
    <lineage>
        <taxon>Eukaryota</taxon>
        <taxon>Fungi</taxon>
        <taxon>Fungi incertae sedis</taxon>
        <taxon>Mucoromycota</taxon>
        <taxon>Glomeromycotina</taxon>
        <taxon>Glomeromycetes</taxon>
        <taxon>Diversisporales</taxon>
        <taxon>Gigasporaceae</taxon>
        <taxon>Racocetra</taxon>
    </lineage>
</organism>